<gene>
    <name evidence="1" type="ordered locus">RSc1776</name>
</gene>
<organism evidence="1 2">
    <name type="scientific">Ralstonia nicotianae (strain ATCC BAA-1114 / GMI1000)</name>
    <name type="common">Ralstonia solanacearum</name>
    <dbReference type="NCBI Taxonomy" id="267608"/>
    <lineage>
        <taxon>Bacteria</taxon>
        <taxon>Pseudomonadati</taxon>
        <taxon>Pseudomonadota</taxon>
        <taxon>Betaproteobacteria</taxon>
        <taxon>Burkholderiales</taxon>
        <taxon>Burkholderiaceae</taxon>
        <taxon>Ralstonia</taxon>
        <taxon>Ralstonia solanacearum species complex</taxon>
    </lineage>
</organism>
<keyword evidence="2" id="KW-1185">Reference proteome</keyword>
<dbReference type="EnsemblBacteria" id="CAD15478">
    <property type="protein sequence ID" value="CAD15478"/>
    <property type="gene ID" value="RSc1776"/>
</dbReference>
<accession>Q8XYI2</accession>
<dbReference type="STRING" id="267608.RSc1776"/>
<dbReference type="Proteomes" id="UP000001436">
    <property type="component" value="Chromosome"/>
</dbReference>
<proteinExistence type="predicted"/>
<dbReference type="EMBL" id="AL646052">
    <property type="protein sequence ID" value="CAD15478.1"/>
    <property type="molecule type" value="Genomic_DNA"/>
</dbReference>
<protein>
    <submittedName>
        <fullName evidence="1">Uncharacterized protein</fullName>
    </submittedName>
</protein>
<evidence type="ECO:0000313" key="1">
    <source>
        <dbReference type="EMBL" id="CAD15478.1"/>
    </source>
</evidence>
<evidence type="ECO:0000313" key="2">
    <source>
        <dbReference type="Proteomes" id="UP000001436"/>
    </source>
</evidence>
<reference evidence="1 2" key="1">
    <citation type="journal article" date="2002" name="Nature">
        <title>Genome sequence of the plant pathogen Ralstonia solanacearum.</title>
        <authorList>
            <person name="Salanoubat M."/>
            <person name="Genin S."/>
            <person name="Artiguenave F."/>
            <person name="Gouzy J."/>
            <person name="Mangenot S."/>
            <person name="Arlat M."/>
            <person name="Billault A."/>
            <person name="Brottier P."/>
            <person name="Camus J.C."/>
            <person name="Cattolico L."/>
            <person name="Chandler M."/>
            <person name="Choisne N."/>
            <person name="Claudel-Renard C."/>
            <person name="Cunnac S."/>
            <person name="Demange N."/>
            <person name="Gaspin C."/>
            <person name="Lavie M."/>
            <person name="Moisan A."/>
            <person name="Robert C."/>
            <person name="Saurin W."/>
            <person name="Schiex T."/>
            <person name="Siguier P."/>
            <person name="Thebault P."/>
            <person name="Whalen M."/>
            <person name="Wincker P."/>
            <person name="Levy M."/>
            <person name="Weissenbach J."/>
            <person name="Boucher C.A."/>
        </authorList>
    </citation>
    <scope>NUCLEOTIDE SEQUENCE [LARGE SCALE GENOMIC DNA]</scope>
    <source>
        <strain evidence="2">ATCC BAA-1114 / GMI1000</strain>
    </source>
</reference>
<sequence>MGCGAAVVVVGTSLDYSDAGFCQLVSGNPTPTYGEQVLQSLGMSPINAALTYGAVNLGAAAGGAVVANQAAKEVTAFNNAARLSYTTEKFGAQGLQPTTDVMKTPQAQAVVNAYTAAGVPLQDAQKYAAGLIETGTSLSTNLAVKADAELIKVVPKGAFGGGSVSAYSPYFMTRAEYDALSKLPADRIAAKLGLPAEQAVRGLQIGFDVYSIKSLPGTNPQAFTAPVRQGLYSAPGGAQQVLVPNRGQGADPNLNKIVDIKGCR</sequence>
<name>Q8XYI2_RALN1</name>
<dbReference type="HOGENOM" id="CLU_1053230_0_0_4"/>
<dbReference type="KEGG" id="rso:RSc1776"/>
<dbReference type="AlphaFoldDB" id="Q8XYI2"/>